<organism evidence="2 3">
    <name type="scientific">Orchesella dallaii</name>
    <dbReference type="NCBI Taxonomy" id="48710"/>
    <lineage>
        <taxon>Eukaryota</taxon>
        <taxon>Metazoa</taxon>
        <taxon>Ecdysozoa</taxon>
        <taxon>Arthropoda</taxon>
        <taxon>Hexapoda</taxon>
        <taxon>Collembola</taxon>
        <taxon>Entomobryomorpha</taxon>
        <taxon>Entomobryoidea</taxon>
        <taxon>Orchesellidae</taxon>
        <taxon>Orchesellinae</taxon>
        <taxon>Orchesella</taxon>
    </lineage>
</organism>
<feature type="coiled-coil region" evidence="1">
    <location>
        <begin position="144"/>
        <end position="261"/>
    </location>
</feature>
<name>A0ABP1QL83_9HEXA</name>
<evidence type="ECO:0000313" key="3">
    <source>
        <dbReference type="Proteomes" id="UP001642540"/>
    </source>
</evidence>
<gene>
    <name evidence="2" type="ORF">ODALV1_LOCUS11465</name>
</gene>
<proteinExistence type="predicted"/>
<dbReference type="EMBL" id="CAXLJM020000034">
    <property type="protein sequence ID" value="CAL8103488.1"/>
    <property type="molecule type" value="Genomic_DNA"/>
</dbReference>
<dbReference type="Proteomes" id="UP001642540">
    <property type="component" value="Unassembled WGS sequence"/>
</dbReference>
<keyword evidence="1" id="KW-0175">Coiled coil</keyword>
<evidence type="ECO:0000313" key="2">
    <source>
        <dbReference type="EMBL" id="CAL8103488.1"/>
    </source>
</evidence>
<accession>A0ABP1QL83</accession>
<feature type="coiled-coil region" evidence="1">
    <location>
        <begin position="16"/>
        <end position="64"/>
    </location>
</feature>
<keyword evidence="3" id="KW-1185">Reference proteome</keyword>
<dbReference type="Gene3D" id="1.10.287.1490">
    <property type="match status" value="1"/>
</dbReference>
<sequence length="338" mass="39036">MVNWVSLEFVVELEEFEKLEETVHFISQEKEELLIDLENVAESYREMEKERDNYSSILKMILREKNSSESNLAELLDGLLVHLNNSMVSSDNGDNTTGRHHHQHQGAGGYFIESALHVIQEQNISIREEMARMRDSLQKTTGQNMLLQSNNDELTSKVQSMEKLLESTQLDMEQKAMEAKGKYESLEKLYNTDDLDKCLQTKEKEIQRLEDLVEASEKATSRQAKKIMELQKGNAKLGKEVDELKQNTDNLNHSITQLKSNIRDQKGKWGDRVKSASNELQQSKDHCKWLQTQIDSLNSQLIDAHERIKAHEKDKAALALRVLSADEERYLLFVLLYI</sequence>
<protein>
    <submittedName>
        <fullName evidence="2">Uncharacterized protein</fullName>
    </submittedName>
</protein>
<evidence type="ECO:0000256" key="1">
    <source>
        <dbReference type="SAM" id="Coils"/>
    </source>
</evidence>
<reference evidence="2 3" key="1">
    <citation type="submission" date="2024-08" db="EMBL/GenBank/DDBJ databases">
        <authorList>
            <person name="Cucini C."/>
            <person name="Frati F."/>
        </authorList>
    </citation>
    <scope>NUCLEOTIDE SEQUENCE [LARGE SCALE GENOMIC DNA]</scope>
</reference>
<comment type="caution">
    <text evidence="2">The sequence shown here is derived from an EMBL/GenBank/DDBJ whole genome shotgun (WGS) entry which is preliminary data.</text>
</comment>